<organism evidence="3 4">
    <name type="scientific">Brevibacterium salitolerans</name>
    <dbReference type="NCBI Taxonomy" id="1403566"/>
    <lineage>
        <taxon>Bacteria</taxon>
        <taxon>Bacillati</taxon>
        <taxon>Actinomycetota</taxon>
        <taxon>Actinomycetes</taxon>
        <taxon>Micrococcales</taxon>
        <taxon>Brevibacteriaceae</taxon>
        <taxon>Brevibacterium</taxon>
    </lineage>
</organism>
<gene>
    <name evidence="3" type="ORF">GCM10009823_00360</name>
</gene>
<keyword evidence="4" id="KW-1185">Reference proteome</keyword>
<dbReference type="InterPro" id="IPR013974">
    <property type="entry name" value="SAF"/>
</dbReference>
<keyword evidence="1" id="KW-0472">Membrane</keyword>
<dbReference type="SMART" id="SM00858">
    <property type="entry name" value="SAF"/>
    <property type="match status" value="1"/>
</dbReference>
<evidence type="ECO:0000256" key="1">
    <source>
        <dbReference type="SAM" id="Phobius"/>
    </source>
</evidence>
<dbReference type="RefSeq" id="WP_344334278.1">
    <property type="nucleotide sequence ID" value="NZ_BAAAPZ010000001.1"/>
</dbReference>
<accession>A0ABN2W981</accession>
<dbReference type="EMBL" id="BAAAPZ010000001">
    <property type="protein sequence ID" value="GAA2086608.1"/>
    <property type="molecule type" value="Genomic_DNA"/>
</dbReference>
<evidence type="ECO:0000259" key="2">
    <source>
        <dbReference type="SMART" id="SM00858"/>
    </source>
</evidence>
<evidence type="ECO:0000313" key="3">
    <source>
        <dbReference type="EMBL" id="GAA2086608.1"/>
    </source>
</evidence>
<feature type="transmembrane region" description="Helical" evidence="1">
    <location>
        <begin position="26"/>
        <end position="44"/>
    </location>
</feature>
<keyword evidence="3" id="KW-0282">Flagellum</keyword>
<proteinExistence type="predicted"/>
<keyword evidence="1" id="KW-0812">Transmembrane</keyword>
<dbReference type="Proteomes" id="UP001500984">
    <property type="component" value="Unassembled WGS sequence"/>
</dbReference>
<protein>
    <submittedName>
        <fullName evidence="3">Flagellar protein FlgA</fullName>
    </submittedName>
</protein>
<keyword evidence="3" id="KW-0969">Cilium</keyword>
<comment type="caution">
    <text evidence="3">The sequence shown here is derived from an EMBL/GenBank/DDBJ whole genome shotgun (WGS) entry which is preliminary data.</text>
</comment>
<feature type="domain" description="SAF" evidence="2">
    <location>
        <begin position="51"/>
        <end position="114"/>
    </location>
</feature>
<name>A0ABN2W981_9MICO</name>
<reference evidence="3 4" key="1">
    <citation type="journal article" date="2019" name="Int. J. Syst. Evol. Microbiol.">
        <title>The Global Catalogue of Microorganisms (GCM) 10K type strain sequencing project: providing services to taxonomists for standard genome sequencing and annotation.</title>
        <authorList>
            <consortium name="The Broad Institute Genomics Platform"/>
            <consortium name="The Broad Institute Genome Sequencing Center for Infectious Disease"/>
            <person name="Wu L."/>
            <person name="Ma J."/>
        </authorList>
    </citation>
    <scope>NUCLEOTIDE SEQUENCE [LARGE SCALE GENOMIC DNA]</scope>
    <source>
        <strain evidence="3 4">JCM 15900</strain>
    </source>
</reference>
<keyword evidence="3" id="KW-0966">Cell projection</keyword>
<sequence>MGALTGAGRARRAERLRAPRWRDPRLLVGALLVLVSLTATVLVVRGVAQTTRIWAAAQPLVPGAEITEDALVPVEVKLPDSSAGYISSDSALEPGTTVRAVVGEGELLPLSALVSLGDLTGRVVSVDVSAVLPAAVDAGAAVDVWAADAGGTEAAEPAEILSGVEVISVDRGGRDLTSAGSGRIEVYVPSGEIGAVVRAQASGHHISVVAVPRGGATAEAAG</sequence>
<keyword evidence="1" id="KW-1133">Transmembrane helix</keyword>
<evidence type="ECO:0000313" key="4">
    <source>
        <dbReference type="Proteomes" id="UP001500984"/>
    </source>
</evidence>